<dbReference type="InterPro" id="IPR021255">
    <property type="entry name" value="DUF2807"/>
</dbReference>
<proteinExistence type="predicted"/>
<evidence type="ECO:0000259" key="1">
    <source>
        <dbReference type="Pfam" id="PF10988"/>
    </source>
</evidence>
<name>A0ABP8WRI3_9PSEU</name>
<gene>
    <name evidence="2" type="ORF">GCM10023215_34900</name>
</gene>
<feature type="domain" description="Putative auto-transporter adhesin head GIN" evidence="1">
    <location>
        <begin position="58"/>
        <end position="218"/>
    </location>
</feature>
<sequence>MGYDSLRHTRRHGRAHLRTGLAALAALALVTLVAACGGSTVTAGSGNVRTENRPVPGFDSVEFASAGTLTIEQTGTGSLEIRADDDLLPLLTSEVQGTTLKLGIREGSIPADATISYRVTVGQLTGLTVSGAGAVTVTGIDGPEVAVTHGGAARVVMSGWVTRQVVDLTGVGEYAAADLTSEEADVTVSGAGSAVVDVSRTLQARVTGVGSIEYEGNPQVTQEVTGLGQVGRR</sequence>
<dbReference type="Gene3D" id="2.160.20.120">
    <property type="match status" value="1"/>
</dbReference>
<dbReference type="Proteomes" id="UP001500325">
    <property type="component" value="Unassembled WGS sequence"/>
</dbReference>
<dbReference type="Pfam" id="PF10988">
    <property type="entry name" value="DUF2807"/>
    <property type="match status" value="1"/>
</dbReference>
<accession>A0ABP8WRI3</accession>
<dbReference type="PANTHER" id="PTHR39200">
    <property type="entry name" value="HYPOTHETICAL EXPORTED PROTEIN"/>
    <property type="match status" value="1"/>
</dbReference>
<dbReference type="EMBL" id="BAABIC010000011">
    <property type="protein sequence ID" value="GAA4694317.1"/>
    <property type="molecule type" value="Genomic_DNA"/>
</dbReference>
<keyword evidence="3" id="KW-1185">Reference proteome</keyword>
<organism evidence="2 3">
    <name type="scientific">Pseudonocardia yuanmonensis</name>
    <dbReference type="NCBI Taxonomy" id="1095914"/>
    <lineage>
        <taxon>Bacteria</taxon>
        <taxon>Bacillati</taxon>
        <taxon>Actinomycetota</taxon>
        <taxon>Actinomycetes</taxon>
        <taxon>Pseudonocardiales</taxon>
        <taxon>Pseudonocardiaceae</taxon>
        <taxon>Pseudonocardia</taxon>
    </lineage>
</organism>
<protein>
    <recommendedName>
        <fullName evidence="1">Putative auto-transporter adhesin head GIN domain-containing protein</fullName>
    </recommendedName>
</protein>
<dbReference type="PANTHER" id="PTHR39200:SF1">
    <property type="entry name" value="AUTO-TRANSPORTER ADHESIN HEAD GIN DOMAIN-CONTAINING PROTEIN-RELATED"/>
    <property type="match status" value="1"/>
</dbReference>
<reference evidence="3" key="1">
    <citation type="journal article" date="2019" name="Int. J. Syst. Evol. Microbiol.">
        <title>The Global Catalogue of Microorganisms (GCM) 10K type strain sequencing project: providing services to taxonomists for standard genome sequencing and annotation.</title>
        <authorList>
            <consortium name="The Broad Institute Genomics Platform"/>
            <consortium name="The Broad Institute Genome Sequencing Center for Infectious Disease"/>
            <person name="Wu L."/>
            <person name="Ma J."/>
        </authorList>
    </citation>
    <scope>NUCLEOTIDE SEQUENCE [LARGE SCALE GENOMIC DNA]</scope>
    <source>
        <strain evidence="3">JCM 18055</strain>
    </source>
</reference>
<comment type="caution">
    <text evidence="2">The sequence shown here is derived from an EMBL/GenBank/DDBJ whole genome shotgun (WGS) entry which is preliminary data.</text>
</comment>
<dbReference type="RefSeq" id="WP_345381621.1">
    <property type="nucleotide sequence ID" value="NZ_BAABIC010000011.1"/>
</dbReference>
<evidence type="ECO:0000313" key="2">
    <source>
        <dbReference type="EMBL" id="GAA4694317.1"/>
    </source>
</evidence>
<evidence type="ECO:0000313" key="3">
    <source>
        <dbReference type="Proteomes" id="UP001500325"/>
    </source>
</evidence>